<dbReference type="Gene3D" id="3.40.50.1110">
    <property type="entry name" value="SGNH hydrolase"/>
    <property type="match status" value="1"/>
</dbReference>
<evidence type="ECO:0000313" key="1">
    <source>
        <dbReference type="EMBL" id="OGD74969.1"/>
    </source>
</evidence>
<sequence>MPRLVALGDSMAQGVTSGAVWKTSWSFPAMVARALGLTVGAGEGFDFCVPHFGLGGMPLNLERLLLDMDFTLGGPGLDLVDWLLAARPAVEEWLEERDEYYEHGFGALARSYGGPYHLLACFGFTVEDLFTVNGKRCDRLIRERRWDDRSEFMEKFPSSAAYRAARRVLNPSARGELNGLTQVDWLGRIEELGGPIENVILVAGLNNAAGVVTRLEVVETGPEPPGPDLVEEFSLWHPRAFEVSYRRLAERVSEKTRARVFAATLPYVTDAPLLRGAGPRNCGPRGGHHEYYVHFYLRDENPSRERFPFLSAEEVLRVEECQDAYNETIRAVARERGWRVVELAGLLNGLVGRGEYTPDAHLRRFLGDDHPLLKLVPPPRMELFRSDAQGRRTGGGLVSLDCFHGTVTGFALIAELFVRAMLEAGVEFRDAGGKALTPAEVRLPWERVRAVDQLLENPPRLWADLLRAGEHLGKIWERVGGVISLFRS</sequence>
<gene>
    <name evidence="1" type="ORF">A2Y64_02655</name>
</gene>
<dbReference type="InterPro" id="IPR036514">
    <property type="entry name" value="SGNH_hydro_sf"/>
</dbReference>
<dbReference type="Proteomes" id="UP000177187">
    <property type="component" value="Unassembled WGS sequence"/>
</dbReference>
<organism evidence="1 2">
    <name type="scientific">Candidatus Coatesbacteria bacterium RBG_13_66_14</name>
    <dbReference type="NCBI Taxonomy" id="1817816"/>
    <lineage>
        <taxon>Bacteria</taxon>
        <taxon>Candidatus Coatesiibacteriota</taxon>
    </lineage>
</organism>
<dbReference type="AlphaFoldDB" id="A0A1F5F5S8"/>
<dbReference type="EMBL" id="MFAF01000087">
    <property type="protein sequence ID" value="OGD74969.1"/>
    <property type="molecule type" value="Genomic_DNA"/>
</dbReference>
<protein>
    <submittedName>
        <fullName evidence="1">Uncharacterized protein</fullName>
    </submittedName>
</protein>
<dbReference type="SUPFAM" id="SSF52266">
    <property type="entry name" value="SGNH hydrolase"/>
    <property type="match status" value="1"/>
</dbReference>
<proteinExistence type="predicted"/>
<name>A0A1F5F5S8_9BACT</name>
<accession>A0A1F5F5S8</accession>
<reference evidence="1 2" key="1">
    <citation type="journal article" date="2016" name="Nat. Commun.">
        <title>Thousands of microbial genomes shed light on interconnected biogeochemical processes in an aquifer system.</title>
        <authorList>
            <person name="Anantharaman K."/>
            <person name="Brown C.T."/>
            <person name="Hug L.A."/>
            <person name="Sharon I."/>
            <person name="Castelle C.J."/>
            <person name="Probst A.J."/>
            <person name="Thomas B.C."/>
            <person name="Singh A."/>
            <person name="Wilkins M.J."/>
            <person name="Karaoz U."/>
            <person name="Brodie E.L."/>
            <person name="Williams K.H."/>
            <person name="Hubbard S.S."/>
            <person name="Banfield J.F."/>
        </authorList>
    </citation>
    <scope>NUCLEOTIDE SEQUENCE [LARGE SCALE GENOMIC DNA]</scope>
</reference>
<comment type="caution">
    <text evidence="1">The sequence shown here is derived from an EMBL/GenBank/DDBJ whole genome shotgun (WGS) entry which is preliminary data.</text>
</comment>
<dbReference type="STRING" id="1817816.A2Y64_02655"/>
<evidence type="ECO:0000313" key="2">
    <source>
        <dbReference type="Proteomes" id="UP000177187"/>
    </source>
</evidence>